<dbReference type="InterPro" id="IPR024496">
    <property type="entry name" value="Spore_germ_GerPE"/>
</dbReference>
<evidence type="ECO:0000313" key="2">
    <source>
        <dbReference type="Proteomes" id="UP000310636"/>
    </source>
</evidence>
<dbReference type="RefSeq" id="WP_136374027.1">
    <property type="nucleotide sequence ID" value="NZ_SSOB01000078.1"/>
</dbReference>
<sequence>MTLTCRLVTAGFVYVNTVSSSGIVQFGDAAGATTSTNRLIAVQRAVPIYDKDETRFSAYPLFYKLKLQPGGEPPARLNSSSAGSPIRVGNVCVLGISTSSVLRFGCSGPIGGESRIVNIRQFNDLQFNNRDAEQQPGY</sequence>
<name>A0A4S4BEU4_9BACL</name>
<accession>A0A4S4BEU4</accession>
<gene>
    <name evidence="1" type="ORF">E6C55_32665</name>
</gene>
<reference evidence="1 2" key="1">
    <citation type="submission" date="2019-04" db="EMBL/GenBank/DDBJ databases">
        <title>Cohnella sp. nov. isolated from preserved vegetables.</title>
        <authorList>
            <person name="Lin S.-Y."/>
            <person name="Hung M.-H."/>
            <person name="Young C.-C."/>
        </authorList>
    </citation>
    <scope>NUCLEOTIDE SEQUENCE [LARGE SCALE GENOMIC DNA]</scope>
    <source>
        <strain evidence="1 2">CC-MHH1044</strain>
    </source>
</reference>
<dbReference type="Pfam" id="PF10970">
    <property type="entry name" value="GerPE"/>
    <property type="match status" value="1"/>
</dbReference>
<dbReference type="OrthoDB" id="2599887at2"/>
<dbReference type="AlphaFoldDB" id="A0A4S4BEU4"/>
<comment type="caution">
    <text evidence="1">The sequence shown here is derived from an EMBL/GenBank/DDBJ whole genome shotgun (WGS) entry which is preliminary data.</text>
</comment>
<protein>
    <submittedName>
        <fullName evidence="1">Spore germination protein GerPE</fullName>
    </submittedName>
</protein>
<dbReference type="EMBL" id="SSOB01000078">
    <property type="protein sequence ID" value="THF72594.1"/>
    <property type="molecule type" value="Genomic_DNA"/>
</dbReference>
<evidence type="ECO:0000313" key="1">
    <source>
        <dbReference type="EMBL" id="THF72594.1"/>
    </source>
</evidence>
<proteinExistence type="predicted"/>
<dbReference type="Proteomes" id="UP000310636">
    <property type="component" value="Unassembled WGS sequence"/>
</dbReference>
<organism evidence="1 2">
    <name type="scientific">Cohnella fermenti</name>
    <dbReference type="NCBI Taxonomy" id="2565925"/>
    <lineage>
        <taxon>Bacteria</taxon>
        <taxon>Bacillati</taxon>
        <taxon>Bacillota</taxon>
        <taxon>Bacilli</taxon>
        <taxon>Bacillales</taxon>
        <taxon>Paenibacillaceae</taxon>
        <taxon>Cohnella</taxon>
    </lineage>
</organism>
<keyword evidence="2" id="KW-1185">Reference proteome</keyword>